<evidence type="ECO:0000313" key="3">
    <source>
        <dbReference type="EMBL" id="GAA4998560.1"/>
    </source>
</evidence>
<dbReference type="EMBL" id="BAABKB010000002">
    <property type="protein sequence ID" value="GAA4998560.1"/>
    <property type="molecule type" value="Genomic_DNA"/>
</dbReference>
<feature type="compositionally biased region" description="Low complexity" evidence="1">
    <location>
        <begin position="59"/>
        <end position="68"/>
    </location>
</feature>
<name>A0ABP9IIR6_9ACTN</name>
<protein>
    <submittedName>
        <fullName evidence="3">Uncharacterized protein</fullName>
    </submittedName>
</protein>
<feature type="region of interest" description="Disordered" evidence="1">
    <location>
        <begin position="116"/>
        <end position="161"/>
    </location>
</feature>
<feature type="region of interest" description="Disordered" evidence="1">
    <location>
        <begin position="59"/>
        <end position="88"/>
    </location>
</feature>
<keyword evidence="4" id="KW-1185">Reference proteome</keyword>
<keyword evidence="2" id="KW-0472">Membrane</keyword>
<feature type="compositionally biased region" description="Basic and acidic residues" evidence="1">
    <location>
        <begin position="1"/>
        <end position="12"/>
    </location>
</feature>
<sequence length="259" mass="26469">MGERLNGDDVTGRRLHPGHTESGPWDGRDYGALETMLADVLRECTLDLEAEQQALAAFRAARSAGAHQARTRHRDDWRPPAERRAGRRGKTTFGVVFASIALGGAAVAAVGSAGSSADEASRETPRPSTAGPHPTGASSKSPGASRATKHPATAKDTEAHCRAYEQVKGGGKALEATAWQRLVAAAGGKDKVAAYCADQRTQATAAPDRPGGTGKPRTGAANPGKDTAGKTSVSSNGPDDAGNAAGTRSGGGKGSEEHK</sequence>
<comment type="caution">
    <text evidence="3">The sequence shown here is derived from an EMBL/GenBank/DDBJ whole genome shotgun (WGS) entry which is preliminary data.</text>
</comment>
<keyword evidence="2" id="KW-1133">Transmembrane helix</keyword>
<evidence type="ECO:0000256" key="1">
    <source>
        <dbReference type="SAM" id="MobiDB-lite"/>
    </source>
</evidence>
<organism evidence="3 4">
    <name type="scientific">Streptomyces siamensis</name>
    <dbReference type="NCBI Taxonomy" id="1274986"/>
    <lineage>
        <taxon>Bacteria</taxon>
        <taxon>Bacillati</taxon>
        <taxon>Actinomycetota</taxon>
        <taxon>Actinomycetes</taxon>
        <taxon>Kitasatosporales</taxon>
        <taxon>Streptomycetaceae</taxon>
        <taxon>Streptomyces</taxon>
    </lineage>
</organism>
<accession>A0ABP9IIR6</accession>
<gene>
    <name evidence="3" type="ORF">GCM10023335_10230</name>
</gene>
<feature type="region of interest" description="Disordered" evidence="1">
    <location>
        <begin position="1"/>
        <end position="29"/>
    </location>
</feature>
<feature type="region of interest" description="Disordered" evidence="1">
    <location>
        <begin position="201"/>
        <end position="259"/>
    </location>
</feature>
<dbReference type="Proteomes" id="UP001501759">
    <property type="component" value="Unassembled WGS sequence"/>
</dbReference>
<reference evidence="4" key="1">
    <citation type="journal article" date="2019" name="Int. J. Syst. Evol. Microbiol.">
        <title>The Global Catalogue of Microorganisms (GCM) 10K type strain sequencing project: providing services to taxonomists for standard genome sequencing and annotation.</title>
        <authorList>
            <consortium name="The Broad Institute Genomics Platform"/>
            <consortium name="The Broad Institute Genome Sequencing Center for Infectious Disease"/>
            <person name="Wu L."/>
            <person name="Ma J."/>
        </authorList>
    </citation>
    <scope>NUCLEOTIDE SEQUENCE [LARGE SCALE GENOMIC DNA]</scope>
    <source>
        <strain evidence="4">JCM 18409</strain>
    </source>
</reference>
<dbReference type="RefSeq" id="WP_345641783.1">
    <property type="nucleotide sequence ID" value="NZ_BAABKB010000002.1"/>
</dbReference>
<feature type="compositionally biased region" description="Basic and acidic residues" evidence="1">
    <location>
        <begin position="73"/>
        <end position="84"/>
    </location>
</feature>
<feature type="transmembrane region" description="Helical" evidence="2">
    <location>
        <begin position="93"/>
        <end position="114"/>
    </location>
</feature>
<proteinExistence type="predicted"/>
<keyword evidence="2" id="KW-0812">Transmembrane</keyword>
<evidence type="ECO:0000313" key="4">
    <source>
        <dbReference type="Proteomes" id="UP001501759"/>
    </source>
</evidence>
<evidence type="ECO:0000256" key="2">
    <source>
        <dbReference type="SAM" id="Phobius"/>
    </source>
</evidence>